<feature type="domain" description="VWFA" evidence="2">
    <location>
        <begin position="245"/>
        <end position="409"/>
    </location>
</feature>
<sequence length="451" mass="52458">MKRFKSLWDRLLFRDKGIIPTYKLLSYYALFILAMFILSFWQFSWLFLGIATLLMVSLLSIDAFLLPRKKDIHVDRTIADEMERYDKQMVIIRIKNHTNDRFTVRLKDGIPASFQTIFPFNQQVPSGRTVDIPYEVFPQIRGKYLIDKLYLRFKTKMGLWEKQMTYHLPHEVKVIPNLSETKRYLESAQKYLLHEGIKIRKMRSGVGEFSKVRNYVVGDDPRKINWRQSAKLQDVMTNEYEPEHGKNITILIDCGRMMGVELEEGNRLEKSVEAAITLAAAALKNGDQVAVIAFSKEMKAVVPGDKGLEHLDTILQTIYDIEVDAQESNYPLALQHAQSIQRKRSMIVLFSDVQTFANEDYQLFHMKKIRKKHLFVMLGIEDRLLQAQIRTKPDSTLSAIEKSIAQKQYINQKQVINKWKKHGLPMLEAPAERLAVTSVSHYIETLNRGML</sequence>
<accession>A0A1I4LUR9</accession>
<organism evidence="3 4">
    <name type="scientific">Gracilibacillus orientalis</name>
    <dbReference type="NCBI Taxonomy" id="334253"/>
    <lineage>
        <taxon>Bacteria</taxon>
        <taxon>Bacillati</taxon>
        <taxon>Bacillota</taxon>
        <taxon>Bacilli</taxon>
        <taxon>Bacillales</taxon>
        <taxon>Bacillaceae</taxon>
        <taxon>Gracilibacillus</taxon>
    </lineage>
</organism>
<dbReference type="EMBL" id="FOTR01000005">
    <property type="protein sequence ID" value="SFL94744.1"/>
    <property type="molecule type" value="Genomic_DNA"/>
</dbReference>
<dbReference type="STRING" id="334253.SAMN04487943_105220"/>
<dbReference type="AlphaFoldDB" id="A0A1I4LUR9"/>
<dbReference type="RefSeq" id="WP_245780789.1">
    <property type="nucleotide sequence ID" value="NZ_FOTR01000005.1"/>
</dbReference>
<protein>
    <submittedName>
        <fullName evidence="3">Uncharacterized conserved protein, DUF58 family, contains vWF domain</fullName>
    </submittedName>
</protein>
<evidence type="ECO:0000313" key="3">
    <source>
        <dbReference type="EMBL" id="SFL94744.1"/>
    </source>
</evidence>
<name>A0A1I4LUR9_9BACI</name>
<evidence type="ECO:0000256" key="1">
    <source>
        <dbReference type="SAM" id="Phobius"/>
    </source>
</evidence>
<keyword evidence="1" id="KW-1133">Transmembrane helix</keyword>
<dbReference type="SMART" id="SM00327">
    <property type="entry name" value="VWA"/>
    <property type="match status" value="1"/>
</dbReference>
<dbReference type="SUPFAM" id="SSF53300">
    <property type="entry name" value="vWA-like"/>
    <property type="match status" value="1"/>
</dbReference>
<keyword evidence="4" id="KW-1185">Reference proteome</keyword>
<keyword evidence="1" id="KW-0472">Membrane</keyword>
<gene>
    <name evidence="3" type="ORF">SAMN04487943_105220</name>
</gene>
<proteinExistence type="predicted"/>
<dbReference type="InterPro" id="IPR036465">
    <property type="entry name" value="vWFA_dom_sf"/>
</dbReference>
<dbReference type="PANTHER" id="PTHR33608:SF3">
    <property type="entry name" value="SLR2013 PROTEIN"/>
    <property type="match status" value="1"/>
</dbReference>
<dbReference type="InterPro" id="IPR002881">
    <property type="entry name" value="DUF58"/>
</dbReference>
<feature type="transmembrane region" description="Helical" evidence="1">
    <location>
        <begin position="47"/>
        <end position="66"/>
    </location>
</feature>
<reference evidence="4" key="1">
    <citation type="submission" date="2016-10" db="EMBL/GenBank/DDBJ databases">
        <authorList>
            <person name="Varghese N."/>
            <person name="Submissions S."/>
        </authorList>
    </citation>
    <scope>NUCLEOTIDE SEQUENCE [LARGE SCALE GENOMIC DNA]</scope>
    <source>
        <strain evidence="4">CGMCC 1.4250</strain>
    </source>
</reference>
<evidence type="ECO:0000313" key="4">
    <source>
        <dbReference type="Proteomes" id="UP000198565"/>
    </source>
</evidence>
<dbReference type="Gene3D" id="3.40.50.410">
    <property type="entry name" value="von Willebrand factor, type A domain"/>
    <property type="match status" value="1"/>
</dbReference>
<dbReference type="InterPro" id="IPR002035">
    <property type="entry name" value="VWF_A"/>
</dbReference>
<keyword evidence="1" id="KW-0812">Transmembrane</keyword>
<dbReference type="Pfam" id="PF01882">
    <property type="entry name" value="DUF58"/>
    <property type="match status" value="1"/>
</dbReference>
<dbReference type="Proteomes" id="UP000198565">
    <property type="component" value="Unassembled WGS sequence"/>
</dbReference>
<feature type="transmembrane region" description="Helical" evidence="1">
    <location>
        <begin position="21"/>
        <end position="41"/>
    </location>
</feature>
<dbReference type="PANTHER" id="PTHR33608">
    <property type="entry name" value="BLL2464 PROTEIN"/>
    <property type="match status" value="1"/>
</dbReference>
<evidence type="ECO:0000259" key="2">
    <source>
        <dbReference type="SMART" id="SM00327"/>
    </source>
</evidence>